<dbReference type="EMBL" id="BAABAS010000006">
    <property type="protein sequence ID" value="GAA4232372.1"/>
    <property type="molecule type" value="Genomic_DNA"/>
</dbReference>
<evidence type="ECO:0000256" key="3">
    <source>
        <dbReference type="ARBA" id="ARBA00022801"/>
    </source>
</evidence>
<keyword evidence="3" id="KW-0378">Hydrolase</keyword>
<evidence type="ECO:0000256" key="1">
    <source>
        <dbReference type="ARBA" id="ARBA00011073"/>
    </source>
</evidence>
<sequence>MSEAVTLGSTDEGDWVSYFSNYGRCLDLFAPGGDIVSADYESDTGSTILGGTSMATPHAAGALALYLEGHPNATPQEARDAVVRAAQPGVISDPGPGSPNLLLDVTALGRLGSG</sequence>
<keyword evidence="2" id="KW-0645">Protease</keyword>
<dbReference type="Proteomes" id="UP001501710">
    <property type="component" value="Unassembled WGS sequence"/>
</dbReference>
<dbReference type="InterPro" id="IPR036852">
    <property type="entry name" value="Peptidase_S8/S53_dom_sf"/>
</dbReference>
<name>A0ABP8C281_9ACTN</name>
<dbReference type="InterPro" id="IPR000209">
    <property type="entry name" value="Peptidase_S8/S53_dom"/>
</dbReference>
<evidence type="ECO:0000256" key="4">
    <source>
        <dbReference type="ARBA" id="ARBA00022825"/>
    </source>
</evidence>
<evidence type="ECO:0000256" key="2">
    <source>
        <dbReference type="ARBA" id="ARBA00022670"/>
    </source>
</evidence>
<dbReference type="PROSITE" id="PS00138">
    <property type="entry name" value="SUBTILASE_SER"/>
    <property type="match status" value="1"/>
</dbReference>
<protein>
    <recommendedName>
        <fullName evidence="6">Peptidase S8/S53 domain-containing protein</fullName>
    </recommendedName>
</protein>
<keyword evidence="4" id="KW-0720">Serine protease</keyword>
<dbReference type="PANTHER" id="PTHR43806">
    <property type="entry name" value="PEPTIDASE S8"/>
    <property type="match status" value="1"/>
</dbReference>
<dbReference type="Pfam" id="PF00082">
    <property type="entry name" value="Peptidase_S8"/>
    <property type="match status" value="1"/>
</dbReference>
<proteinExistence type="inferred from homology"/>
<evidence type="ECO:0000313" key="8">
    <source>
        <dbReference type="Proteomes" id="UP001501710"/>
    </source>
</evidence>
<comment type="caution">
    <text evidence="5">Lacks conserved residue(s) required for the propagation of feature annotation.</text>
</comment>
<dbReference type="InterPro" id="IPR050131">
    <property type="entry name" value="Peptidase_S8_subtilisin-like"/>
</dbReference>
<dbReference type="InterPro" id="IPR023828">
    <property type="entry name" value="Peptidase_S8_Ser-AS"/>
</dbReference>
<feature type="domain" description="Peptidase S8/S53" evidence="6">
    <location>
        <begin position="3"/>
        <end position="88"/>
    </location>
</feature>
<dbReference type="PROSITE" id="PS51892">
    <property type="entry name" value="SUBTILASE"/>
    <property type="match status" value="1"/>
</dbReference>
<evidence type="ECO:0000259" key="6">
    <source>
        <dbReference type="Pfam" id="PF00082"/>
    </source>
</evidence>
<accession>A0ABP8C281</accession>
<evidence type="ECO:0000256" key="5">
    <source>
        <dbReference type="PROSITE-ProRule" id="PRU01240"/>
    </source>
</evidence>
<comment type="caution">
    <text evidence="7">The sequence shown here is derived from an EMBL/GenBank/DDBJ whole genome shotgun (WGS) entry which is preliminary data.</text>
</comment>
<evidence type="ECO:0000313" key="7">
    <source>
        <dbReference type="EMBL" id="GAA4232372.1"/>
    </source>
</evidence>
<organism evidence="7 8">
    <name type="scientific">Actinomadura meridiana</name>
    <dbReference type="NCBI Taxonomy" id="559626"/>
    <lineage>
        <taxon>Bacteria</taxon>
        <taxon>Bacillati</taxon>
        <taxon>Actinomycetota</taxon>
        <taxon>Actinomycetes</taxon>
        <taxon>Streptosporangiales</taxon>
        <taxon>Thermomonosporaceae</taxon>
        <taxon>Actinomadura</taxon>
    </lineage>
</organism>
<dbReference type="PANTHER" id="PTHR43806:SF58">
    <property type="entry name" value="ALKALINE PROTEASE 1-RELATED"/>
    <property type="match status" value="1"/>
</dbReference>
<comment type="similarity">
    <text evidence="1 5">Belongs to the peptidase S8 family.</text>
</comment>
<dbReference type="SUPFAM" id="SSF52743">
    <property type="entry name" value="Subtilisin-like"/>
    <property type="match status" value="1"/>
</dbReference>
<dbReference type="Gene3D" id="3.40.50.200">
    <property type="entry name" value="Peptidase S8/S53 domain"/>
    <property type="match status" value="1"/>
</dbReference>
<reference evidence="8" key="1">
    <citation type="journal article" date="2019" name="Int. J. Syst. Evol. Microbiol.">
        <title>The Global Catalogue of Microorganisms (GCM) 10K type strain sequencing project: providing services to taxonomists for standard genome sequencing and annotation.</title>
        <authorList>
            <consortium name="The Broad Institute Genomics Platform"/>
            <consortium name="The Broad Institute Genome Sequencing Center for Infectious Disease"/>
            <person name="Wu L."/>
            <person name="Ma J."/>
        </authorList>
    </citation>
    <scope>NUCLEOTIDE SEQUENCE [LARGE SCALE GENOMIC DNA]</scope>
    <source>
        <strain evidence="8">JCM 17440</strain>
    </source>
</reference>
<gene>
    <name evidence="7" type="ORF">GCM10022254_32030</name>
</gene>
<keyword evidence="8" id="KW-1185">Reference proteome</keyword>